<protein>
    <recommendedName>
        <fullName evidence="3">Gamma-glutamyl-gamma-aminobutyrate hydrolase</fullName>
    </recommendedName>
</protein>
<dbReference type="PANTHER" id="PTHR43235:SF1">
    <property type="entry name" value="GLUTAMINE AMIDOTRANSFERASE PB2B2.05-RELATED"/>
    <property type="match status" value="1"/>
</dbReference>
<dbReference type="Proteomes" id="UP000656319">
    <property type="component" value="Unassembled WGS sequence"/>
</dbReference>
<dbReference type="PANTHER" id="PTHR43235">
    <property type="entry name" value="GLUTAMINE AMIDOTRANSFERASE PB2B2.05-RELATED"/>
    <property type="match status" value="1"/>
</dbReference>
<evidence type="ECO:0000313" key="2">
    <source>
        <dbReference type="Proteomes" id="UP000656319"/>
    </source>
</evidence>
<dbReference type="Gene3D" id="3.40.50.880">
    <property type="match status" value="1"/>
</dbReference>
<keyword evidence="2" id="KW-1185">Reference proteome</keyword>
<name>A0ABN7IIX5_9BURK</name>
<dbReference type="CDD" id="cd01745">
    <property type="entry name" value="GATase1_2"/>
    <property type="match status" value="1"/>
</dbReference>
<organism evidence="1 2">
    <name type="scientific">Paraburkholderia hiiakae</name>
    <dbReference type="NCBI Taxonomy" id="1081782"/>
    <lineage>
        <taxon>Bacteria</taxon>
        <taxon>Pseudomonadati</taxon>
        <taxon>Pseudomonadota</taxon>
        <taxon>Betaproteobacteria</taxon>
        <taxon>Burkholderiales</taxon>
        <taxon>Burkholderiaceae</taxon>
        <taxon>Paraburkholderia</taxon>
    </lineage>
</organism>
<dbReference type="InterPro" id="IPR044668">
    <property type="entry name" value="PuuD-like"/>
</dbReference>
<evidence type="ECO:0008006" key="3">
    <source>
        <dbReference type="Google" id="ProtNLM"/>
    </source>
</evidence>
<dbReference type="EMBL" id="CAJHCQ010000037">
    <property type="protein sequence ID" value="CAD6561626.1"/>
    <property type="molecule type" value="Genomic_DNA"/>
</dbReference>
<sequence length="326" mass="35235">MNSFSRRRKRAVIEQGEKVPDLAGIHWVDSLAETALYPPEIRNVHKSHGCLDCAGIDSLFTPMPLDTTPPQRRPVVGIIADSIEHYGHRGHSVLHGYVRAVATIARALPVLLPACTEALDGETLAATLDGIVLTGSPSNVAAERYGASPLSATTRQDPWRDSAVLDVLPGLIAAGIPTLGICRGLQELNVMYGGTLEAAVHAQPGRLDHREGDHDRPIERWYDDSHAVRIMPGGVLDKLATNPVAQVNSLHHQGIDRLGDGLRPEAVATDGLIEAFSIGSAPQFTLAVQWHPEMRIDDSPLSLAIFEAFGAACRSRRDQRVPIARD</sequence>
<dbReference type="PROSITE" id="PS51273">
    <property type="entry name" value="GATASE_TYPE_1"/>
    <property type="match status" value="1"/>
</dbReference>
<gene>
    <name evidence="1" type="ORF">LMG27952_07528</name>
</gene>
<dbReference type="SUPFAM" id="SSF52317">
    <property type="entry name" value="Class I glutamine amidotransferase-like"/>
    <property type="match status" value="1"/>
</dbReference>
<dbReference type="InterPro" id="IPR029062">
    <property type="entry name" value="Class_I_gatase-like"/>
</dbReference>
<reference evidence="1 2" key="1">
    <citation type="submission" date="2020-10" db="EMBL/GenBank/DDBJ databases">
        <authorList>
            <person name="Peeters C."/>
        </authorList>
    </citation>
    <scope>NUCLEOTIDE SEQUENCE [LARGE SCALE GENOMIC DNA]</scope>
    <source>
        <strain evidence="1 2">LMG 27952</strain>
    </source>
</reference>
<accession>A0ABN7IIX5</accession>
<dbReference type="Pfam" id="PF07722">
    <property type="entry name" value="Peptidase_C26"/>
    <property type="match status" value="1"/>
</dbReference>
<dbReference type="InterPro" id="IPR011697">
    <property type="entry name" value="Peptidase_C26"/>
</dbReference>
<comment type="caution">
    <text evidence="1">The sequence shown here is derived from an EMBL/GenBank/DDBJ whole genome shotgun (WGS) entry which is preliminary data.</text>
</comment>
<evidence type="ECO:0000313" key="1">
    <source>
        <dbReference type="EMBL" id="CAD6561626.1"/>
    </source>
</evidence>
<proteinExistence type="predicted"/>